<evidence type="ECO:0000313" key="3">
    <source>
        <dbReference type="EMBL" id="GIP15198.1"/>
    </source>
</evidence>
<accession>A0A919YQP2</accession>
<evidence type="ECO:0000313" key="4">
    <source>
        <dbReference type="Proteomes" id="UP000683139"/>
    </source>
</evidence>
<keyword evidence="4" id="KW-1185">Reference proteome</keyword>
<feature type="domain" description="Stage V sporulation protein AA" evidence="2">
    <location>
        <begin position="6"/>
        <end position="92"/>
    </location>
</feature>
<comment type="caution">
    <text evidence="3">The sequence shown here is derived from an EMBL/GenBank/DDBJ whole genome shotgun (WGS) entry which is preliminary data.</text>
</comment>
<keyword evidence="1" id="KW-1133">Transmembrane helix</keyword>
<protein>
    <submittedName>
        <fullName evidence="3">Stage V sporulation protein AA</fullName>
    </submittedName>
</protein>
<dbReference type="EMBL" id="BOSE01000001">
    <property type="protein sequence ID" value="GIP15198.1"/>
    <property type="molecule type" value="Genomic_DNA"/>
</dbReference>
<evidence type="ECO:0000256" key="1">
    <source>
        <dbReference type="SAM" id="Phobius"/>
    </source>
</evidence>
<feature type="transmembrane region" description="Helical" evidence="1">
    <location>
        <begin position="147"/>
        <end position="165"/>
    </location>
</feature>
<dbReference type="RefSeq" id="WP_213513404.1">
    <property type="nucleotide sequence ID" value="NZ_BOSE01000001.1"/>
</dbReference>
<sequence>MAVPSTSIYLRLKKRISIGKFQEVKLSDAAHVLVEDKTIERQLKNMVVYKHRQQDGNRCVIDLLQIIDLIKRRWQHAQIEVYGDPQILVMISERVGKPRYLLLVICWLLLFCGSGLTLMNFHADVNMKDTHIRIVELITGEHVDHPLWFQIPYSIGVGAGMVLFFNHIFKKKFNEEPNPLEVEMFMYQENVNTYVIAEEIRNRGKRERQSVGEEGYD</sequence>
<dbReference type="Gene3D" id="2.60.480.10">
    <property type="entry name" value="eubacterium ventriosum atcc domain"/>
    <property type="match status" value="1"/>
</dbReference>
<keyword evidence="1" id="KW-0812">Transmembrane</keyword>
<dbReference type="AlphaFoldDB" id="A0A919YQP2"/>
<organism evidence="3 4">
    <name type="scientific">Paenibacillus montaniterrae</name>
    <dbReference type="NCBI Taxonomy" id="429341"/>
    <lineage>
        <taxon>Bacteria</taxon>
        <taxon>Bacillati</taxon>
        <taxon>Bacillota</taxon>
        <taxon>Bacilli</taxon>
        <taxon>Bacillales</taxon>
        <taxon>Paenibacillaceae</taxon>
        <taxon>Paenibacillus</taxon>
    </lineage>
</organism>
<evidence type="ECO:0000259" key="2">
    <source>
        <dbReference type="Pfam" id="PF12164"/>
    </source>
</evidence>
<reference evidence="3" key="1">
    <citation type="submission" date="2021-03" db="EMBL/GenBank/DDBJ databases">
        <title>Antimicrobial resistance genes in bacteria isolated from Japanese honey, and their potential for conferring macrolide and lincosamide resistance in the American foulbrood pathogen Paenibacillus larvae.</title>
        <authorList>
            <person name="Okamoto M."/>
            <person name="Kumagai M."/>
            <person name="Kanamori H."/>
            <person name="Takamatsu D."/>
        </authorList>
    </citation>
    <scope>NUCLEOTIDE SEQUENCE</scope>
    <source>
        <strain evidence="3">J40TS1</strain>
    </source>
</reference>
<dbReference type="InterPro" id="IPR038548">
    <property type="entry name" value="SporV_AA_N_sf"/>
</dbReference>
<dbReference type="Proteomes" id="UP000683139">
    <property type="component" value="Unassembled WGS sequence"/>
</dbReference>
<name>A0A919YQP2_9BACL</name>
<dbReference type="InterPro" id="IPR021997">
    <property type="entry name" value="SporV_AA"/>
</dbReference>
<dbReference type="Pfam" id="PF12164">
    <property type="entry name" value="SporV_AA"/>
    <property type="match status" value="1"/>
</dbReference>
<gene>
    <name evidence="3" type="ORF">J40TS1_08400</name>
</gene>
<keyword evidence="1" id="KW-0472">Membrane</keyword>
<proteinExistence type="predicted"/>
<feature type="transmembrane region" description="Helical" evidence="1">
    <location>
        <begin position="100"/>
        <end position="121"/>
    </location>
</feature>